<evidence type="ECO:0000313" key="1">
    <source>
        <dbReference type="EMBL" id="MBD2150970.1"/>
    </source>
</evidence>
<name>A0A926UVX0_9CYAN</name>
<evidence type="ECO:0000313" key="2">
    <source>
        <dbReference type="Proteomes" id="UP000631421"/>
    </source>
</evidence>
<sequence length="576" mass="65813">MSNIPDAYKKVPMMFQAQTKGRCQLQFLDQARKADPKHNKPRESQDAEIWCEEWTSETYPVAPIFEEPVKTQEYTISWRFVTNSGQDDGVIRPVIGASGYPFYPGSSMKGAFRQACNRLFSDRLGKYCGQEISKGDFSPGILRFHGGYPVDSSWTDGLVDLIHPQQKLQVMNSEKEGAKIQISLYQPTIQFGISASEELEGSEWDEIWQIWEAALGRGIGCRVSAGYGHRDQLKGELLYPPHLLKGQGMASKRLDESGEFRPNIFRAAIRGHALRIFGGLTDAETAKREVERIFGGVSGHGVWGLLMMNFVTTSLDEKLFGNGQWEVPSYKVEGELGWLLSQDISEEPKAALKNLILHLNQFAMIFGGFGKSWRRADHRLFYEEYYEENNYRKPLIGCHWQWKKGRFARDVKVYSPKYVAGFLDKLQEAARAWLQLQNVKLTASYATGWREAWHPDKVQVWGRISINRESSEAIQWLHGAYQKRDNKAQISELSIYKSSVTGRVGQIGRLWHRMYPLMKLEPDPNDPAKKIPKPTASYLELLTIFPDGSDDCLNFLNFLADDGQFKQLWGKPWEIE</sequence>
<comment type="caution">
    <text evidence="1">The sequence shown here is derived from an EMBL/GenBank/DDBJ whole genome shotgun (WGS) entry which is preliminary data.</text>
</comment>
<reference evidence="1" key="1">
    <citation type="journal article" date="2015" name="ISME J.">
        <title>Draft Genome Sequence of Streptomyces incarnatus NRRL8089, which Produces the Nucleoside Antibiotic Sinefungin.</title>
        <authorList>
            <person name="Oshima K."/>
            <person name="Hattori M."/>
            <person name="Shimizu H."/>
            <person name="Fukuda K."/>
            <person name="Nemoto M."/>
            <person name="Inagaki K."/>
            <person name="Tamura T."/>
        </authorList>
    </citation>
    <scope>NUCLEOTIDE SEQUENCE</scope>
    <source>
        <strain evidence="1">FACHB-1277</strain>
    </source>
</reference>
<dbReference type="AlphaFoldDB" id="A0A926UVX0"/>
<proteinExistence type="predicted"/>
<dbReference type="Proteomes" id="UP000631421">
    <property type="component" value="Unassembled WGS sequence"/>
</dbReference>
<protein>
    <submittedName>
        <fullName evidence="1">RAMP superfamily protein</fullName>
    </submittedName>
</protein>
<organism evidence="1 2">
    <name type="scientific">Pseudanabaena cinerea FACHB-1277</name>
    <dbReference type="NCBI Taxonomy" id="2949581"/>
    <lineage>
        <taxon>Bacteria</taxon>
        <taxon>Bacillati</taxon>
        <taxon>Cyanobacteriota</taxon>
        <taxon>Cyanophyceae</taxon>
        <taxon>Pseudanabaenales</taxon>
        <taxon>Pseudanabaenaceae</taxon>
        <taxon>Pseudanabaena</taxon>
        <taxon>Pseudanabaena cinerea</taxon>
    </lineage>
</organism>
<dbReference type="RefSeq" id="WP_190351332.1">
    <property type="nucleotide sequence ID" value="NZ_JACJPY010000038.1"/>
</dbReference>
<dbReference type="EMBL" id="JACJPY010000038">
    <property type="protein sequence ID" value="MBD2150970.1"/>
    <property type="molecule type" value="Genomic_DNA"/>
</dbReference>
<accession>A0A926UVX0</accession>
<gene>
    <name evidence="1" type="ORF">H6F44_12695</name>
</gene>
<reference evidence="1" key="2">
    <citation type="submission" date="2020-08" db="EMBL/GenBank/DDBJ databases">
        <authorList>
            <person name="Chen M."/>
            <person name="Teng W."/>
            <person name="Zhao L."/>
            <person name="Hu C."/>
            <person name="Zhou Y."/>
            <person name="Han B."/>
            <person name="Song L."/>
            <person name="Shu W."/>
        </authorList>
    </citation>
    <scope>NUCLEOTIDE SEQUENCE</scope>
    <source>
        <strain evidence="1">FACHB-1277</strain>
    </source>
</reference>
<keyword evidence="2" id="KW-1185">Reference proteome</keyword>